<reference evidence="3" key="1">
    <citation type="submission" date="2017-03" db="EMBL/GenBank/DDBJ databases">
        <authorList>
            <person name="Safronova V.I."/>
            <person name="Sazanova A.L."/>
            <person name="Chirak E.R."/>
        </authorList>
    </citation>
    <scope>NUCLEOTIDE SEQUENCE [LARGE SCALE GENOMIC DNA]</scope>
    <source>
        <strain evidence="3">Ach-343</strain>
    </source>
</reference>
<dbReference type="InterPro" id="IPR052712">
    <property type="entry name" value="Acid_resist_chaperone_HdeD"/>
</dbReference>
<gene>
    <name evidence="2" type="ORF">B5V02_31425</name>
</gene>
<dbReference type="Proteomes" id="UP000248616">
    <property type="component" value="Unassembled WGS sequence"/>
</dbReference>
<dbReference type="Pfam" id="PF03729">
    <property type="entry name" value="DUF308"/>
    <property type="match status" value="1"/>
</dbReference>
<feature type="transmembrane region" description="Helical" evidence="1">
    <location>
        <begin position="93"/>
        <end position="111"/>
    </location>
</feature>
<evidence type="ECO:0000313" key="2">
    <source>
        <dbReference type="EMBL" id="PZV34625.1"/>
    </source>
</evidence>
<protein>
    <recommendedName>
        <fullName evidence="4">HdeD protein</fullName>
    </recommendedName>
</protein>
<keyword evidence="1" id="KW-0472">Membrane</keyword>
<dbReference type="GO" id="GO:0005886">
    <property type="term" value="C:plasma membrane"/>
    <property type="evidence" value="ECO:0007669"/>
    <property type="project" value="TreeGrafter"/>
</dbReference>
<feature type="transmembrane region" description="Helical" evidence="1">
    <location>
        <begin position="62"/>
        <end position="81"/>
    </location>
</feature>
<evidence type="ECO:0008006" key="4">
    <source>
        <dbReference type="Google" id="ProtNLM"/>
    </source>
</evidence>
<keyword evidence="1" id="KW-1133">Transmembrane helix</keyword>
<feature type="transmembrane region" description="Helical" evidence="1">
    <location>
        <begin position="36"/>
        <end position="56"/>
    </location>
</feature>
<evidence type="ECO:0000313" key="3">
    <source>
        <dbReference type="Proteomes" id="UP000248616"/>
    </source>
</evidence>
<evidence type="ECO:0000256" key="1">
    <source>
        <dbReference type="SAM" id="Phobius"/>
    </source>
</evidence>
<dbReference type="OrthoDB" id="9815400at2"/>
<dbReference type="PANTHER" id="PTHR34989">
    <property type="entry name" value="PROTEIN HDED"/>
    <property type="match status" value="1"/>
</dbReference>
<name>A0A2W7BUQ2_9HYPH</name>
<feature type="transmembrane region" description="Helical" evidence="1">
    <location>
        <begin position="147"/>
        <end position="167"/>
    </location>
</feature>
<feature type="transmembrane region" description="Helical" evidence="1">
    <location>
        <begin position="179"/>
        <end position="199"/>
    </location>
</feature>
<feature type="transmembrane region" description="Helical" evidence="1">
    <location>
        <begin position="117"/>
        <end position="140"/>
    </location>
</feature>
<sequence>MGAAHAGILARRSTMSGVSTSGTDHQHRAASLRSKWGWFLALGMTLVSAGVLAVALPAVSTFAASVVLGIVLALAGAVKMLQSLQVKEWSGFIWQELTGAVELVGGILIYFNPLKGALAITLVIALVFLVQGILQVALAVQVRKQAGWQWFGVSGLVALVASATLALKLPYTSIYTPGTIAGISLLVAGGAYIAIALTMRRAGS</sequence>
<dbReference type="EMBL" id="MZXV01000070">
    <property type="protein sequence ID" value="PZV34625.1"/>
    <property type="molecule type" value="Genomic_DNA"/>
</dbReference>
<comment type="caution">
    <text evidence="2">The sequence shown here is derived from an EMBL/GenBank/DDBJ whole genome shotgun (WGS) entry which is preliminary data.</text>
</comment>
<organism evidence="2 3">
    <name type="scientific">Mesorhizobium kowhaii</name>
    <dbReference type="NCBI Taxonomy" id="1300272"/>
    <lineage>
        <taxon>Bacteria</taxon>
        <taxon>Pseudomonadati</taxon>
        <taxon>Pseudomonadota</taxon>
        <taxon>Alphaproteobacteria</taxon>
        <taxon>Hyphomicrobiales</taxon>
        <taxon>Phyllobacteriaceae</taxon>
        <taxon>Mesorhizobium</taxon>
    </lineage>
</organism>
<dbReference type="InterPro" id="IPR005325">
    <property type="entry name" value="DUF308_memb"/>
</dbReference>
<accession>A0A2W7BUQ2</accession>
<dbReference type="AlphaFoldDB" id="A0A2W7BUQ2"/>
<keyword evidence="3" id="KW-1185">Reference proteome</keyword>
<dbReference type="PANTHER" id="PTHR34989:SF1">
    <property type="entry name" value="PROTEIN HDED"/>
    <property type="match status" value="1"/>
</dbReference>
<keyword evidence="1" id="KW-0812">Transmembrane</keyword>
<proteinExistence type="predicted"/>